<dbReference type="AlphaFoldDB" id="A0A1I3SQI6"/>
<keyword evidence="2" id="KW-1185">Reference proteome</keyword>
<gene>
    <name evidence="1" type="ORF">SAMN05443431_1118</name>
</gene>
<name>A0A1I3SQI6_9FLAO</name>
<dbReference type="EMBL" id="FORM01000011">
    <property type="protein sequence ID" value="SFJ59666.1"/>
    <property type="molecule type" value="Genomic_DNA"/>
</dbReference>
<dbReference type="RefSeq" id="WP_090841994.1">
    <property type="nucleotide sequence ID" value="NZ_FORM01000011.1"/>
</dbReference>
<organism evidence="1 2">
    <name type="scientific">Olleya namhaensis</name>
    <dbReference type="NCBI Taxonomy" id="1144750"/>
    <lineage>
        <taxon>Bacteria</taxon>
        <taxon>Pseudomonadati</taxon>
        <taxon>Bacteroidota</taxon>
        <taxon>Flavobacteriia</taxon>
        <taxon>Flavobacteriales</taxon>
        <taxon>Flavobacteriaceae</taxon>
    </lineage>
</organism>
<sequence length="364" mass="42852">MSIKIKQALTESLIKIEKKDFDEGTIRTLLIVSREYLKYDGLVKELAHFIAHPKRNRGIFHKKVNSRYAKFKLLDEQLLKKQPEIKTEEELSDYMLGGIDLEKVESKLFNILYFDGLDDLPESHLIKYTGFTKAQAEKTLKENYTKKENFYYLNTLRTKKMISLLQELPNINEDKEIQKSILQGQELIRKVNSSIDSLQKVIRGAIHFHSVFDTNSLTSDFENNFKKILNEFNIDSKYTNIITDNIQEILICLMTLIHDSIFEFYDKNTARVYLCAYLENNEIKERESISQKEILYENGVLALYTNYKFESKSNSFPLFVSEIKLKNHIDKEDFMNKNIDRSISEIPWISAKRENEKLKLKTYS</sequence>
<accession>A0A1I3SQI6</accession>
<dbReference type="Proteomes" id="UP000199559">
    <property type="component" value="Unassembled WGS sequence"/>
</dbReference>
<evidence type="ECO:0000313" key="2">
    <source>
        <dbReference type="Proteomes" id="UP000199559"/>
    </source>
</evidence>
<reference evidence="2" key="1">
    <citation type="submission" date="2016-10" db="EMBL/GenBank/DDBJ databases">
        <authorList>
            <person name="Varghese N."/>
            <person name="Submissions S."/>
        </authorList>
    </citation>
    <scope>NUCLEOTIDE SEQUENCE [LARGE SCALE GENOMIC DNA]</scope>
    <source>
        <strain evidence="2">DSM 28881</strain>
    </source>
</reference>
<evidence type="ECO:0000313" key="1">
    <source>
        <dbReference type="EMBL" id="SFJ59666.1"/>
    </source>
</evidence>
<protein>
    <submittedName>
        <fullName evidence="1">Uncharacterized protein</fullName>
    </submittedName>
</protein>
<proteinExistence type="predicted"/>